<gene>
    <name evidence="2" type="ORF">LUZ63_018627</name>
</gene>
<dbReference type="Pfam" id="PF10419">
    <property type="entry name" value="TFIIIC_sub6"/>
    <property type="match status" value="1"/>
</dbReference>
<proteinExistence type="predicted"/>
<name>A0A9Q0HHW0_9POAL</name>
<dbReference type="InterPro" id="IPR042771">
    <property type="entry name" value="GTF3C6-like"/>
</dbReference>
<dbReference type="AlphaFoldDB" id="A0A9Q0HHW0"/>
<evidence type="ECO:0000313" key="2">
    <source>
        <dbReference type="EMBL" id="KAJ1687237.1"/>
    </source>
</evidence>
<organism evidence="2 3">
    <name type="scientific">Rhynchospora breviuscula</name>
    <dbReference type="NCBI Taxonomy" id="2022672"/>
    <lineage>
        <taxon>Eukaryota</taxon>
        <taxon>Viridiplantae</taxon>
        <taxon>Streptophyta</taxon>
        <taxon>Embryophyta</taxon>
        <taxon>Tracheophyta</taxon>
        <taxon>Spermatophyta</taxon>
        <taxon>Magnoliopsida</taxon>
        <taxon>Liliopsida</taxon>
        <taxon>Poales</taxon>
        <taxon>Cyperaceae</taxon>
        <taxon>Cyperoideae</taxon>
        <taxon>Rhynchosporeae</taxon>
        <taxon>Rhynchospora</taxon>
    </lineage>
</organism>
<evidence type="ECO:0000259" key="1">
    <source>
        <dbReference type="Pfam" id="PF10419"/>
    </source>
</evidence>
<dbReference type="PANTHER" id="PTHR21860">
    <property type="entry name" value="TRANSCRIPTION INITIATION FACTOR IIIC TFIIIC , POLYPEPTIDE 6-RELATED"/>
    <property type="match status" value="1"/>
</dbReference>
<dbReference type="GO" id="GO:0006383">
    <property type="term" value="P:transcription by RNA polymerase III"/>
    <property type="evidence" value="ECO:0007669"/>
    <property type="project" value="InterPro"/>
</dbReference>
<evidence type="ECO:0000313" key="3">
    <source>
        <dbReference type="Proteomes" id="UP001151287"/>
    </source>
</evidence>
<accession>A0A9Q0HHW0</accession>
<comment type="caution">
    <text evidence="2">The sequence shown here is derived from an EMBL/GenBank/DDBJ whole genome shotgun (WGS) entry which is preliminary data.</text>
</comment>
<dbReference type="GO" id="GO:0000127">
    <property type="term" value="C:transcription factor TFIIIC complex"/>
    <property type="evidence" value="ECO:0007669"/>
    <property type="project" value="TreeGrafter"/>
</dbReference>
<reference evidence="2" key="1">
    <citation type="journal article" date="2022" name="Cell">
        <title>Repeat-based holocentromeres influence genome architecture and karyotype evolution.</title>
        <authorList>
            <person name="Hofstatter P.G."/>
            <person name="Thangavel G."/>
            <person name="Lux T."/>
            <person name="Neumann P."/>
            <person name="Vondrak T."/>
            <person name="Novak P."/>
            <person name="Zhang M."/>
            <person name="Costa L."/>
            <person name="Castellani M."/>
            <person name="Scott A."/>
            <person name="Toegelov H."/>
            <person name="Fuchs J."/>
            <person name="Mata-Sucre Y."/>
            <person name="Dias Y."/>
            <person name="Vanzela A.L.L."/>
            <person name="Huettel B."/>
            <person name="Almeida C.C.S."/>
            <person name="Simkova H."/>
            <person name="Souza G."/>
            <person name="Pedrosa-Harand A."/>
            <person name="Macas J."/>
            <person name="Mayer K.F.X."/>
            <person name="Houben A."/>
            <person name="Marques A."/>
        </authorList>
    </citation>
    <scope>NUCLEOTIDE SEQUENCE</scope>
    <source>
        <strain evidence="2">RhyBre1mFocal</strain>
    </source>
</reference>
<feature type="domain" description="Transcription factor TFIIIC triple barrel" evidence="1">
    <location>
        <begin position="8"/>
        <end position="91"/>
    </location>
</feature>
<dbReference type="InterPro" id="IPR019481">
    <property type="entry name" value="TFIIIC_triple_barrel"/>
</dbReference>
<dbReference type="PANTHER" id="PTHR21860:SF2">
    <property type="entry name" value="GENERAL TRANSCRIPTION FACTOR 3C POLYPEPTIDE 6"/>
    <property type="match status" value="1"/>
</dbReference>
<sequence length="106" mass="11801">MDNNLGCEEEFILLDLDDCLCDIPPNAPFVLSGLDTQSPTLLIGDSIKLIGEYQETVGTCYFFSETKCDTSGKFSKEVNPLGSLQKVIKFTILTEDQNKAELFRNL</sequence>
<dbReference type="Gene3D" id="2.60.40.4370">
    <property type="match status" value="1"/>
</dbReference>
<dbReference type="OrthoDB" id="1877767at2759"/>
<keyword evidence="3" id="KW-1185">Reference proteome</keyword>
<dbReference type="Proteomes" id="UP001151287">
    <property type="component" value="Unassembled WGS sequence"/>
</dbReference>
<dbReference type="EMBL" id="JAMQYH010000005">
    <property type="protein sequence ID" value="KAJ1687237.1"/>
    <property type="molecule type" value="Genomic_DNA"/>
</dbReference>
<protein>
    <recommendedName>
        <fullName evidence="1">Transcription factor TFIIIC triple barrel domain-containing protein</fullName>
    </recommendedName>
</protein>